<reference evidence="2 3" key="1">
    <citation type="submission" date="2016-03" db="EMBL/GenBank/DDBJ databases">
        <authorList>
            <person name="Ploux O."/>
        </authorList>
    </citation>
    <scope>NUCLEOTIDE SEQUENCE [LARGE SCALE GENOMIC DNA]</scope>
    <source>
        <strain evidence="2 3">URUG2</strain>
    </source>
</reference>
<gene>
    <name evidence="2" type="ORF">RCC_00652</name>
</gene>
<evidence type="ECO:0000259" key="1">
    <source>
        <dbReference type="Pfam" id="PF01370"/>
    </source>
</evidence>
<sequence>MLWRASQNDYRFVPSPWNIQDTVHATRIMAKNVFLIGPGYIGLTVLDNLLKDGYNVTALVRRQSAADELTKMGVKTVMGQLHDHAVISAQTAQSDVIIHTATADDMQSVQAVIDGIRQRVAQGTKTIYIHTSGTSFLSDDSKSEYSSETVYQDDKPEELDALPDSASHRLIDLEIIRARQEFGTQAKLFLMLPPLIYGVVKQHQKLSIQVPTLTRFALKHKYAGYVGKGKAIWSTVHVADLARAYMLVLRWAQTAPDSVATGNPYFFCENGEEISWGEIAAMIGQQLEPLGKVYVSSTKEIPEEIHGDLFGPYSTVVIGANSRSRARRVRELGWTPKELGIREAFEVEELPLLLSETGVFNGYGKPAASGASS</sequence>
<dbReference type="EMBL" id="FJUY01000001">
    <property type="protein sequence ID" value="CZT14679.1"/>
    <property type="molecule type" value="Genomic_DNA"/>
</dbReference>
<organism evidence="2 3">
    <name type="scientific">Ramularia collo-cygni</name>
    <dbReference type="NCBI Taxonomy" id="112498"/>
    <lineage>
        <taxon>Eukaryota</taxon>
        <taxon>Fungi</taxon>
        <taxon>Dikarya</taxon>
        <taxon>Ascomycota</taxon>
        <taxon>Pezizomycotina</taxon>
        <taxon>Dothideomycetes</taxon>
        <taxon>Dothideomycetidae</taxon>
        <taxon>Mycosphaerellales</taxon>
        <taxon>Mycosphaerellaceae</taxon>
        <taxon>Ramularia</taxon>
    </lineage>
</organism>
<dbReference type="GO" id="GO:0004029">
    <property type="term" value="F:aldehyde dehydrogenase (NAD+) activity"/>
    <property type="evidence" value="ECO:0007669"/>
    <property type="project" value="TreeGrafter"/>
</dbReference>
<keyword evidence="3" id="KW-1185">Reference proteome</keyword>
<protein>
    <submittedName>
        <fullName evidence="2">Related to Weak similarity to Y.pseudotuberculosis CDP-3,6-dideoxy-D-glycero-L-glycero-4-hexulose-5-epimerase</fullName>
    </submittedName>
</protein>
<dbReference type="InterPro" id="IPR051783">
    <property type="entry name" value="NAD(P)-dependent_oxidoreduct"/>
</dbReference>
<accession>A0A2D3UZM9</accession>
<evidence type="ECO:0000313" key="3">
    <source>
        <dbReference type="Proteomes" id="UP000225277"/>
    </source>
</evidence>
<dbReference type="SUPFAM" id="SSF51735">
    <property type="entry name" value="NAD(P)-binding Rossmann-fold domains"/>
    <property type="match status" value="1"/>
</dbReference>
<evidence type="ECO:0000313" key="2">
    <source>
        <dbReference type="EMBL" id="CZT14679.1"/>
    </source>
</evidence>
<dbReference type="InterPro" id="IPR036291">
    <property type="entry name" value="NAD(P)-bd_dom_sf"/>
</dbReference>
<dbReference type="Gene3D" id="3.40.50.720">
    <property type="entry name" value="NAD(P)-binding Rossmann-like Domain"/>
    <property type="match status" value="1"/>
</dbReference>
<dbReference type="RefSeq" id="XP_023621576.1">
    <property type="nucleotide sequence ID" value="XM_023765808.1"/>
</dbReference>
<dbReference type="PANTHER" id="PTHR48079:SF6">
    <property type="entry name" value="NAD(P)-BINDING DOMAIN-CONTAINING PROTEIN-RELATED"/>
    <property type="match status" value="1"/>
</dbReference>
<name>A0A2D3UZM9_9PEZI</name>
<dbReference type="STRING" id="112498.A0A2D3UZM9"/>
<dbReference type="GO" id="GO:0005737">
    <property type="term" value="C:cytoplasm"/>
    <property type="evidence" value="ECO:0007669"/>
    <property type="project" value="TreeGrafter"/>
</dbReference>
<feature type="domain" description="NAD-dependent epimerase/dehydratase" evidence="1">
    <location>
        <begin position="39"/>
        <end position="254"/>
    </location>
</feature>
<proteinExistence type="predicted"/>
<dbReference type="GeneID" id="35596017"/>
<dbReference type="AlphaFoldDB" id="A0A2D3UZM9"/>
<dbReference type="OrthoDB" id="2130169at2759"/>
<dbReference type="InterPro" id="IPR001509">
    <property type="entry name" value="Epimerase_deHydtase"/>
</dbReference>
<dbReference type="Proteomes" id="UP000225277">
    <property type="component" value="Unassembled WGS sequence"/>
</dbReference>
<dbReference type="PANTHER" id="PTHR48079">
    <property type="entry name" value="PROTEIN YEEZ"/>
    <property type="match status" value="1"/>
</dbReference>
<dbReference type="Pfam" id="PF01370">
    <property type="entry name" value="Epimerase"/>
    <property type="match status" value="1"/>
</dbReference>